<comment type="subcellular location">
    <subcellularLocation>
        <location evidence="1">Nucleus</location>
    </subcellularLocation>
</comment>
<feature type="compositionally biased region" description="Acidic residues" evidence="9">
    <location>
        <begin position="156"/>
        <end position="185"/>
    </location>
</feature>
<evidence type="ECO:0000313" key="13">
    <source>
        <dbReference type="Proteomes" id="UP000184300"/>
    </source>
</evidence>
<dbReference type="InterPro" id="IPR048047">
    <property type="entry name" value="RSC1/2_bromodom"/>
</dbReference>
<dbReference type="Gene3D" id="1.20.920.10">
    <property type="entry name" value="Bromodomain-like"/>
    <property type="match status" value="2"/>
</dbReference>
<dbReference type="PANTHER" id="PTHR16062:SF21">
    <property type="entry name" value="CHROMATIN STRUCTURE-REMODELING COMPLEX SUBUNIT RSC1-RELATED"/>
    <property type="match status" value="1"/>
</dbReference>
<feature type="region of interest" description="Disordered" evidence="9">
    <location>
        <begin position="752"/>
        <end position="781"/>
    </location>
</feature>
<dbReference type="GeneID" id="34465985"/>
<dbReference type="CDD" id="cd05522">
    <property type="entry name" value="Bromo_Rsc1_2_II"/>
    <property type="match status" value="1"/>
</dbReference>
<dbReference type="InterPro" id="IPR043151">
    <property type="entry name" value="BAH_sf"/>
</dbReference>
<dbReference type="PROSITE" id="PS50014">
    <property type="entry name" value="BROMODOMAIN_2"/>
    <property type="match status" value="2"/>
</dbReference>
<dbReference type="SUPFAM" id="SSF47370">
    <property type="entry name" value="Bromodomain"/>
    <property type="match status" value="2"/>
</dbReference>
<evidence type="ECO:0008006" key="14">
    <source>
        <dbReference type="Google" id="ProtNLM"/>
    </source>
</evidence>
<feature type="domain" description="Bromo" evidence="10">
    <location>
        <begin position="51"/>
        <end position="121"/>
    </location>
</feature>
<keyword evidence="6" id="KW-0804">Transcription</keyword>
<dbReference type="FunFam" id="1.20.920.10:FF:000048">
    <property type="entry name" value="RSC complex subunit (RSC1), putative"/>
    <property type="match status" value="1"/>
</dbReference>
<evidence type="ECO:0000256" key="7">
    <source>
        <dbReference type="ARBA" id="ARBA00023242"/>
    </source>
</evidence>
<protein>
    <recommendedName>
        <fullName evidence="14">BAH domain-containing protein</fullName>
    </recommendedName>
</protein>
<sequence>MEPSQAQSEEPVKSIEDDNKGDGQNGAPIPDDLWRTMIDVVLTIYEVREEDGHDPSRLFHRSVNKRYVPDYYEVIKEPMALSILKQKINKREYRRFSDFVRDCALISHNAQTYNRPMSQAYEDALVIKDVFAQEFNKLAKQGIITAQEAQLPDLGEIPDPDPLPEEEEEEEEDDDDDDDEDDSDDEGRHKKKRGPKPKRDGKDDGQKEPEMRKKRGRPPRVDTPMETRIKAVLKGIRKLKDSSGQLKVRHFERLPDKGTYPDYYMEIKEPVAIDLIKRKSKRKKYQSVDHFMRDMNLMFNNAKAYNQPESQIYRDAVDLQLESRKLAELEKKKPDSEYLMEDGRFPLPDGILYKGEMWKVGDWVHIQNLNDVTKPVVAQIYRTWQDPEGEKWVNACWYYRPEQTVHHYEKHFYPNEVVKTGQYRDHRIEEVIDRCFVMFVTRYNRGRPRGLAPEKDVYVCESRYNEEKHKLNKIKTWASCLPDEVREKDYEMDLFDIPRRIKKIPSPIKHLLNKDAKETDNLPRATWGAENAPPVVGAVHCRPRDENESPPPEPTPSPPPSLPPSSLPPASRQPPISQSPVQPSVDSQGNITMAGVPPVPIRSPAAPVVPAQGSPVPVPSASYQSPNVAPAQVYQPGLQRRPSFAPPTPSVPYPGATVSSPYAAAQATPYSPYQTNRLVPQPTVYNPNAPRPIEVFQLSDAANAAIPADIREQFHCDDHGRVLFFSSLPMDILPSSRQKLGHSLKYLAAKEERRKKVEERKRKASEQEEREEAAKRARADEESALATRVEALTNRAVETMTNEIVSGTDKIYEALYQDQADAAKSADAKVREQRVVIDRATQEQTAGIKAHTQGASFVSLRGNAVYMDDIEPRS</sequence>
<proteinExistence type="predicted"/>
<dbReference type="GO" id="GO:0006368">
    <property type="term" value="P:transcription elongation by RNA polymerase II"/>
    <property type="evidence" value="ECO:0007669"/>
    <property type="project" value="TreeGrafter"/>
</dbReference>
<evidence type="ECO:0000259" key="11">
    <source>
        <dbReference type="PROSITE" id="PS51038"/>
    </source>
</evidence>
<evidence type="ECO:0000256" key="9">
    <source>
        <dbReference type="SAM" id="MobiDB-lite"/>
    </source>
</evidence>
<evidence type="ECO:0000256" key="8">
    <source>
        <dbReference type="PROSITE-ProRule" id="PRU00035"/>
    </source>
</evidence>
<dbReference type="SMART" id="SM00439">
    <property type="entry name" value="BAH"/>
    <property type="match status" value="1"/>
</dbReference>
<dbReference type="CDD" id="cd04717">
    <property type="entry name" value="BAH_polybromo"/>
    <property type="match status" value="1"/>
</dbReference>
<feature type="domain" description="Bromo" evidence="10">
    <location>
        <begin position="243"/>
        <end position="313"/>
    </location>
</feature>
<dbReference type="InterPro" id="IPR036427">
    <property type="entry name" value="Bromodomain-like_sf"/>
</dbReference>
<reference evidence="13" key="1">
    <citation type="journal article" date="2017" name="Genome Biol.">
        <title>Comparative genomics reveals high biological diversity and specific adaptations in the industrially and medically important fungal genus Aspergillus.</title>
        <authorList>
            <person name="de Vries R.P."/>
            <person name="Riley R."/>
            <person name="Wiebenga A."/>
            <person name="Aguilar-Osorio G."/>
            <person name="Amillis S."/>
            <person name="Uchima C.A."/>
            <person name="Anderluh G."/>
            <person name="Asadollahi M."/>
            <person name="Askin M."/>
            <person name="Barry K."/>
            <person name="Battaglia E."/>
            <person name="Bayram O."/>
            <person name="Benocci T."/>
            <person name="Braus-Stromeyer S.A."/>
            <person name="Caldana C."/>
            <person name="Canovas D."/>
            <person name="Cerqueira G.C."/>
            <person name="Chen F."/>
            <person name="Chen W."/>
            <person name="Choi C."/>
            <person name="Clum A."/>
            <person name="Dos Santos R.A."/>
            <person name="Damasio A.R."/>
            <person name="Diallinas G."/>
            <person name="Emri T."/>
            <person name="Fekete E."/>
            <person name="Flipphi M."/>
            <person name="Freyberg S."/>
            <person name="Gallo A."/>
            <person name="Gournas C."/>
            <person name="Habgood R."/>
            <person name="Hainaut M."/>
            <person name="Harispe M.L."/>
            <person name="Henrissat B."/>
            <person name="Hilden K.S."/>
            <person name="Hope R."/>
            <person name="Hossain A."/>
            <person name="Karabika E."/>
            <person name="Karaffa L."/>
            <person name="Karanyi Z."/>
            <person name="Krasevec N."/>
            <person name="Kuo A."/>
            <person name="Kusch H."/>
            <person name="LaButti K."/>
            <person name="Lagendijk E.L."/>
            <person name="Lapidus A."/>
            <person name="Levasseur A."/>
            <person name="Lindquist E."/>
            <person name="Lipzen A."/>
            <person name="Logrieco A.F."/>
            <person name="MacCabe A."/>
            <person name="Maekelae M.R."/>
            <person name="Malavazi I."/>
            <person name="Melin P."/>
            <person name="Meyer V."/>
            <person name="Mielnichuk N."/>
            <person name="Miskei M."/>
            <person name="Molnar A.P."/>
            <person name="Mule G."/>
            <person name="Ngan C.Y."/>
            <person name="Orejas M."/>
            <person name="Orosz E."/>
            <person name="Ouedraogo J.P."/>
            <person name="Overkamp K.M."/>
            <person name="Park H.-S."/>
            <person name="Perrone G."/>
            <person name="Piumi F."/>
            <person name="Punt P.J."/>
            <person name="Ram A.F."/>
            <person name="Ramon A."/>
            <person name="Rauscher S."/>
            <person name="Record E."/>
            <person name="Riano-Pachon D.M."/>
            <person name="Robert V."/>
            <person name="Roehrig J."/>
            <person name="Ruller R."/>
            <person name="Salamov A."/>
            <person name="Salih N.S."/>
            <person name="Samson R.A."/>
            <person name="Sandor E."/>
            <person name="Sanguinetti M."/>
            <person name="Schuetze T."/>
            <person name="Sepcic K."/>
            <person name="Shelest E."/>
            <person name="Sherlock G."/>
            <person name="Sophianopoulou V."/>
            <person name="Squina F.M."/>
            <person name="Sun H."/>
            <person name="Susca A."/>
            <person name="Todd R.B."/>
            <person name="Tsang A."/>
            <person name="Unkles S.E."/>
            <person name="van de Wiele N."/>
            <person name="van Rossen-Uffink D."/>
            <person name="Oliveira J.V."/>
            <person name="Vesth T.C."/>
            <person name="Visser J."/>
            <person name="Yu J.-H."/>
            <person name="Zhou M."/>
            <person name="Andersen M.R."/>
            <person name="Archer D.B."/>
            <person name="Baker S.E."/>
            <person name="Benoit I."/>
            <person name="Brakhage A.A."/>
            <person name="Braus G.H."/>
            <person name="Fischer R."/>
            <person name="Frisvad J.C."/>
            <person name="Goldman G.H."/>
            <person name="Houbraken J."/>
            <person name="Oakley B."/>
            <person name="Pocsi I."/>
            <person name="Scazzocchio C."/>
            <person name="Seiboth B."/>
            <person name="vanKuyk P.A."/>
            <person name="Wortman J."/>
            <person name="Dyer P.S."/>
            <person name="Grigoriev I.V."/>
        </authorList>
    </citation>
    <scope>NUCLEOTIDE SEQUENCE [LARGE SCALE GENOMIC DNA]</scope>
    <source>
        <strain evidence="13">CBS 516.65</strain>
    </source>
</reference>
<keyword evidence="4" id="KW-0805">Transcription regulation</keyword>
<feature type="region of interest" description="Disordered" evidence="9">
    <location>
        <begin position="1"/>
        <end position="31"/>
    </location>
</feature>
<evidence type="ECO:0000256" key="6">
    <source>
        <dbReference type="ARBA" id="ARBA00023163"/>
    </source>
</evidence>
<feature type="region of interest" description="Disordered" evidence="9">
    <location>
        <begin position="524"/>
        <end position="598"/>
    </location>
</feature>
<dbReference type="PRINTS" id="PR00503">
    <property type="entry name" value="BROMODOMAIN"/>
</dbReference>
<dbReference type="RefSeq" id="XP_022400803.1">
    <property type="nucleotide sequence ID" value="XM_022549725.1"/>
</dbReference>
<dbReference type="GO" id="GO:0016586">
    <property type="term" value="C:RSC-type complex"/>
    <property type="evidence" value="ECO:0007669"/>
    <property type="project" value="InterPro"/>
</dbReference>
<dbReference type="InterPro" id="IPR001025">
    <property type="entry name" value="BAH_dom"/>
</dbReference>
<evidence type="ECO:0000256" key="4">
    <source>
        <dbReference type="ARBA" id="ARBA00023015"/>
    </source>
</evidence>
<dbReference type="FunFam" id="2.30.30.490:FF:000015">
    <property type="entry name" value="Chromatin structure-remodeling complex subunit RSC1"/>
    <property type="match status" value="1"/>
</dbReference>
<dbReference type="InterPro" id="IPR018359">
    <property type="entry name" value="Bromodomain_CS"/>
</dbReference>
<feature type="compositionally biased region" description="Basic and acidic residues" evidence="9">
    <location>
        <begin position="197"/>
        <end position="211"/>
    </location>
</feature>
<dbReference type="AlphaFoldDB" id="A0A1L9VJR1"/>
<dbReference type="VEuPathDB" id="FungiDB:ASPGLDRAFT_74249"/>
<evidence type="ECO:0000259" key="10">
    <source>
        <dbReference type="PROSITE" id="PS50014"/>
    </source>
</evidence>
<keyword evidence="3" id="KW-0156">Chromatin regulator</keyword>
<dbReference type="Pfam" id="PF01426">
    <property type="entry name" value="BAH"/>
    <property type="match status" value="1"/>
</dbReference>
<dbReference type="InterPro" id="IPR001487">
    <property type="entry name" value="Bromodomain"/>
</dbReference>
<accession>A0A1L9VJR1</accession>
<dbReference type="GO" id="GO:0003682">
    <property type="term" value="F:chromatin binding"/>
    <property type="evidence" value="ECO:0007669"/>
    <property type="project" value="InterPro"/>
</dbReference>
<keyword evidence="2" id="KW-0677">Repeat</keyword>
<dbReference type="EMBL" id="KV878897">
    <property type="protein sequence ID" value="OJJ84105.1"/>
    <property type="molecule type" value="Genomic_DNA"/>
</dbReference>
<name>A0A1L9VJR1_ASPGL</name>
<feature type="domain" description="BAH" evidence="11">
    <location>
        <begin position="356"/>
        <end position="475"/>
    </location>
</feature>
<dbReference type="OrthoDB" id="1742084at2759"/>
<keyword evidence="5 8" id="KW-0103">Bromodomain</keyword>
<dbReference type="CDD" id="cd04369">
    <property type="entry name" value="Bromodomain"/>
    <property type="match status" value="1"/>
</dbReference>
<dbReference type="InterPro" id="IPR037382">
    <property type="entry name" value="Rsc/polybromo"/>
</dbReference>
<dbReference type="SMART" id="SM00297">
    <property type="entry name" value="BROMO"/>
    <property type="match status" value="2"/>
</dbReference>
<dbReference type="GO" id="GO:0006338">
    <property type="term" value="P:chromatin remodeling"/>
    <property type="evidence" value="ECO:0007669"/>
    <property type="project" value="InterPro"/>
</dbReference>
<evidence type="ECO:0000256" key="5">
    <source>
        <dbReference type="ARBA" id="ARBA00023117"/>
    </source>
</evidence>
<feature type="compositionally biased region" description="Basic and acidic residues" evidence="9">
    <location>
        <begin position="10"/>
        <end position="21"/>
    </location>
</feature>
<dbReference type="PROSITE" id="PS00633">
    <property type="entry name" value="BROMODOMAIN_1"/>
    <property type="match status" value="1"/>
</dbReference>
<dbReference type="STRING" id="1160497.A0A1L9VJR1"/>
<evidence type="ECO:0000313" key="12">
    <source>
        <dbReference type="EMBL" id="OJJ84105.1"/>
    </source>
</evidence>
<gene>
    <name evidence="12" type="ORF">ASPGLDRAFT_74249</name>
</gene>
<feature type="region of interest" description="Disordered" evidence="9">
    <location>
        <begin position="149"/>
        <end position="227"/>
    </location>
</feature>
<dbReference type="Proteomes" id="UP000184300">
    <property type="component" value="Unassembled WGS sequence"/>
</dbReference>
<keyword evidence="13" id="KW-1185">Reference proteome</keyword>
<dbReference type="Gene3D" id="2.30.30.490">
    <property type="match status" value="1"/>
</dbReference>
<dbReference type="Pfam" id="PF00439">
    <property type="entry name" value="Bromodomain"/>
    <property type="match status" value="2"/>
</dbReference>
<dbReference type="PROSITE" id="PS51038">
    <property type="entry name" value="BAH"/>
    <property type="match status" value="1"/>
</dbReference>
<dbReference type="PANTHER" id="PTHR16062">
    <property type="entry name" value="SWI/SNF-RELATED"/>
    <property type="match status" value="1"/>
</dbReference>
<keyword evidence="7" id="KW-0539">Nucleus</keyword>
<feature type="compositionally biased region" description="Pro residues" evidence="9">
    <location>
        <begin position="549"/>
        <end position="567"/>
    </location>
</feature>
<organism evidence="12 13">
    <name type="scientific">Aspergillus glaucus CBS 516.65</name>
    <dbReference type="NCBI Taxonomy" id="1160497"/>
    <lineage>
        <taxon>Eukaryota</taxon>
        <taxon>Fungi</taxon>
        <taxon>Dikarya</taxon>
        <taxon>Ascomycota</taxon>
        <taxon>Pezizomycotina</taxon>
        <taxon>Eurotiomycetes</taxon>
        <taxon>Eurotiomycetidae</taxon>
        <taxon>Eurotiales</taxon>
        <taxon>Aspergillaceae</taxon>
        <taxon>Aspergillus</taxon>
        <taxon>Aspergillus subgen. Aspergillus</taxon>
    </lineage>
</organism>
<evidence type="ECO:0000256" key="3">
    <source>
        <dbReference type="ARBA" id="ARBA00022853"/>
    </source>
</evidence>
<evidence type="ECO:0000256" key="2">
    <source>
        <dbReference type="ARBA" id="ARBA00022737"/>
    </source>
</evidence>
<feature type="compositionally biased region" description="Low complexity" evidence="9">
    <location>
        <begin position="568"/>
        <end position="588"/>
    </location>
</feature>
<evidence type="ECO:0000256" key="1">
    <source>
        <dbReference type="ARBA" id="ARBA00004123"/>
    </source>
</evidence>